<dbReference type="GO" id="GO:0006285">
    <property type="term" value="P:base-excision repair, AP site formation"/>
    <property type="evidence" value="ECO:0007669"/>
    <property type="project" value="UniProtKB-ARBA"/>
</dbReference>
<dbReference type="Proteomes" id="UP001212152">
    <property type="component" value="Unassembled WGS sequence"/>
</dbReference>
<dbReference type="AlphaFoldDB" id="A0AAD5TKB1"/>
<dbReference type="InterPro" id="IPR023170">
    <property type="entry name" value="HhH_base_excis_C"/>
</dbReference>
<dbReference type="FunFam" id="1.10.340.30:FF:000001">
    <property type="entry name" value="Endonuclease III"/>
    <property type="match status" value="1"/>
</dbReference>
<keyword evidence="10" id="KW-0456">Lyase</keyword>
<evidence type="ECO:0000256" key="7">
    <source>
        <dbReference type="ARBA" id="ARBA00023004"/>
    </source>
</evidence>
<keyword evidence="5" id="KW-0227">DNA damage</keyword>
<evidence type="ECO:0000256" key="1">
    <source>
        <dbReference type="ARBA" id="ARBA00001966"/>
    </source>
</evidence>
<feature type="region of interest" description="Disordered" evidence="13">
    <location>
        <begin position="1"/>
        <end position="53"/>
    </location>
</feature>
<evidence type="ECO:0000256" key="8">
    <source>
        <dbReference type="ARBA" id="ARBA00023014"/>
    </source>
</evidence>
<comment type="similarity">
    <text evidence="2">Belongs to the Nth/MutY family.</text>
</comment>
<dbReference type="PANTHER" id="PTHR43286:SF1">
    <property type="entry name" value="ENDONUCLEASE III-LIKE PROTEIN 1"/>
    <property type="match status" value="1"/>
</dbReference>
<dbReference type="SMART" id="SM00478">
    <property type="entry name" value="ENDO3c"/>
    <property type="match status" value="1"/>
</dbReference>
<evidence type="ECO:0000256" key="12">
    <source>
        <dbReference type="ARBA" id="ARBA00044632"/>
    </source>
</evidence>
<dbReference type="Gene3D" id="1.10.1670.10">
    <property type="entry name" value="Helix-hairpin-Helix base-excision DNA repair enzymes (C-terminal)"/>
    <property type="match status" value="1"/>
</dbReference>
<comment type="cofactor">
    <cofactor evidence="1">
        <name>[4Fe-4S] cluster</name>
        <dbReference type="ChEBI" id="CHEBI:49883"/>
    </cofactor>
</comment>
<keyword evidence="6" id="KW-0378">Hydrolase</keyword>
<evidence type="ECO:0000256" key="10">
    <source>
        <dbReference type="ARBA" id="ARBA00023239"/>
    </source>
</evidence>
<evidence type="ECO:0000313" key="16">
    <source>
        <dbReference type="Proteomes" id="UP001212152"/>
    </source>
</evidence>
<keyword evidence="8" id="KW-0411">Iron-sulfur</keyword>
<protein>
    <recommendedName>
        <fullName evidence="3">DNA-(apurinic or apyrimidinic site) lyase</fullName>
        <ecNumber evidence="3">4.2.99.18</ecNumber>
    </recommendedName>
</protein>
<evidence type="ECO:0000256" key="2">
    <source>
        <dbReference type="ARBA" id="ARBA00008343"/>
    </source>
</evidence>
<dbReference type="GO" id="GO:0000703">
    <property type="term" value="F:oxidized pyrimidine nucleobase lesion DNA N-glycosylase activity"/>
    <property type="evidence" value="ECO:0007669"/>
    <property type="project" value="UniProtKB-ARBA"/>
</dbReference>
<keyword evidence="7" id="KW-0408">Iron</keyword>
<evidence type="ECO:0000256" key="3">
    <source>
        <dbReference type="ARBA" id="ARBA00012720"/>
    </source>
</evidence>
<organism evidence="15 16">
    <name type="scientific">Geranomyces variabilis</name>
    <dbReference type="NCBI Taxonomy" id="109894"/>
    <lineage>
        <taxon>Eukaryota</taxon>
        <taxon>Fungi</taxon>
        <taxon>Fungi incertae sedis</taxon>
        <taxon>Chytridiomycota</taxon>
        <taxon>Chytridiomycota incertae sedis</taxon>
        <taxon>Chytridiomycetes</taxon>
        <taxon>Spizellomycetales</taxon>
        <taxon>Powellomycetaceae</taxon>
        <taxon>Geranomyces</taxon>
    </lineage>
</organism>
<keyword evidence="9" id="KW-0234">DNA repair</keyword>
<accession>A0AAD5TKB1</accession>
<dbReference type="GO" id="GO:0140078">
    <property type="term" value="F:class I DNA-(apurinic or apyrimidinic site) endonuclease activity"/>
    <property type="evidence" value="ECO:0007669"/>
    <property type="project" value="UniProtKB-EC"/>
</dbReference>
<keyword evidence="16" id="KW-1185">Reference proteome</keyword>
<evidence type="ECO:0000259" key="14">
    <source>
        <dbReference type="SMART" id="SM00478"/>
    </source>
</evidence>
<evidence type="ECO:0000256" key="11">
    <source>
        <dbReference type="ARBA" id="ARBA00023295"/>
    </source>
</evidence>
<name>A0AAD5TKB1_9FUNG</name>
<dbReference type="GO" id="GO:0046872">
    <property type="term" value="F:metal ion binding"/>
    <property type="evidence" value="ECO:0007669"/>
    <property type="project" value="UniProtKB-KW"/>
</dbReference>
<dbReference type="GO" id="GO:0051539">
    <property type="term" value="F:4 iron, 4 sulfur cluster binding"/>
    <property type="evidence" value="ECO:0007669"/>
    <property type="project" value="InterPro"/>
</dbReference>
<evidence type="ECO:0000256" key="6">
    <source>
        <dbReference type="ARBA" id="ARBA00022801"/>
    </source>
</evidence>
<gene>
    <name evidence="15" type="ORF">HDU87_003420</name>
</gene>
<evidence type="ECO:0000256" key="4">
    <source>
        <dbReference type="ARBA" id="ARBA00022723"/>
    </source>
</evidence>
<keyword evidence="11" id="KW-0326">Glycosidase</keyword>
<sequence length="506" mass="56208">MARPGLRPRLAAPGDIQPAPAATPPRKRRRIKGDPDEDASCPAHPPPARRSRIKVEHEVQNITKAEVSKASVSEVASKLEELREWGVNHAPTYEAIRCFRKTVVAPVDHSGCAMLGRKELGDKVYRFEVLVALILSAQTPDLKLGPLVREIQSRFETGITAAALLATPADDIRAWLQPIGMQNQKTKALLGASELCVDEHAGDIPPTFDELLKLPGVGPKIAALVMSNAWHQNVAIGVDTHVHRISNRLGWTKTKTPELTMRALMDLVPQAIWGEMNPALVGFGQTQCFARNPSCGNCPVRDRCPRILPPDTFGLYYDTHPPHLTLSQSPDHAFAELRVLDAQIRGLRMSVDYTRSWSRLTLLMRRAAAWRIHFVTMLSTTPGSFPSYAWSTAFPCQTRVAMRRRRKSSGARTKNMEALDKAQLAAERVGDHIEHPQAACKLIKRPCDILFGLLHDEPQPASIHWISHAITLDHNPSRTFLGCVQGSEVEDKNLHRRAHDDPLRQG</sequence>
<dbReference type="Pfam" id="PF00730">
    <property type="entry name" value="HhH-GPD"/>
    <property type="match status" value="1"/>
</dbReference>
<dbReference type="InterPro" id="IPR003265">
    <property type="entry name" value="HhH-GPD_domain"/>
</dbReference>
<evidence type="ECO:0000256" key="5">
    <source>
        <dbReference type="ARBA" id="ARBA00022763"/>
    </source>
</evidence>
<keyword evidence="4" id="KW-0479">Metal-binding</keyword>
<proteinExistence type="inferred from homology"/>
<comment type="caution">
    <text evidence="15">The sequence shown here is derived from an EMBL/GenBank/DDBJ whole genome shotgun (WGS) entry which is preliminary data.</text>
</comment>
<dbReference type="EC" id="4.2.99.18" evidence="3"/>
<dbReference type="InterPro" id="IPR000445">
    <property type="entry name" value="HhH_motif"/>
</dbReference>
<dbReference type="Pfam" id="PF00633">
    <property type="entry name" value="HHH"/>
    <property type="match status" value="1"/>
</dbReference>
<dbReference type="GO" id="GO:0006289">
    <property type="term" value="P:nucleotide-excision repair"/>
    <property type="evidence" value="ECO:0007669"/>
    <property type="project" value="TreeGrafter"/>
</dbReference>
<evidence type="ECO:0000256" key="9">
    <source>
        <dbReference type="ARBA" id="ARBA00023204"/>
    </source>
</evidence>
<dbReference type="GO" id="GO:0005634">
    <property type="term" value="C:nucleus"/>
    <property type="evidence" value="ECO:0007669"/>
    <property type="project" value="TreeGrafter"/>
</dbReference>
<dbReference type="InterPro" id="IPR003651">
    <property type="entry name" value="Endonuclease3_FeS-loop_motif"/>
</dbReference>
<dbReference type="InterPro" id="IPR011257">
    <property type="entry name" value="DNA_glycosylase"/>
</dbReference>
<dbReference type="EMBL" id="JADGJQ010000025">
    <property type="protein sequence ID" value="KAJ3178597.1"/>
    <property type="molecule type" value="Genomic_DNA"/>
</dbReference>
<dbReference type="CDD" id="cd00056">
    <property type="entry name" value="ENDO3c"/>
    <property type="match status" value="1"/>
</dbReference>
<dbReference type="Pfam" id="PF10576">
    <property type="entry name" value="EndIII_4Fe-2S"/>
    <property type="match status" value="1"/>
</dbReference>
<feature type="domain" description="HhH-GPD" evidence="14">
    <location>
        <begin position="135"/>
        <end position="286"/>
    </location>
</feature>
<dbReference type="PANTHER" id="PTHR43286">
    <property type="entry name" value="ENDONUCLEASE III-LIKE PROTEIN 1"/>
    <property type="match status" value="1"/>
</dbReference>
<dbReference type="SUPFAM" id="SSF48150">
    <property type="entry name" value="DNA-glycosylase"/>
    <property type="match status" value="1"/>
</dbReference>
<evidence type="ECO:0000256" key="13">
    <source>
        <dbReference type="SAM" id="MobiDB-lite"/>
    </source>
</evidence>
<evidence type="ECO:0000313" key="15">
    <source>
        <dbReference type="EMBL" id="KAJ3178597.1"/>
    </source>
</evidence>
<reference evidence="15" key="1">
    <citation type="submission" date="2020-05" db="EMBL/GenBank/DDBJ databases">
        <title>Phylogenomic resolution of chytrid fungi.</title>
        <authorList>
            <person name="Stajich J.E."/>
            <person name="Amses K."/>
            <person name="Simmons R."/>
            <person name="Seto K."/>
            <person name="Myers J."/>
            <person name="Bonds A."/>
            <person name="Quandt C.A."/>
            <person name="Barry K."/>
            <person name="Liu P."/>
            <person name="Grigoriev I."/>
            <person name="Longcore J.E."/>
            <person name="James T.Y."/>
        </authorList>
    </citation>
    <scope>NUCLEOTIDE SEQUENCE</scope>
    <source>
        <strain evidence="15">JEL0379</strain>
    </source>
</reference>
<dbReference type="Gene3D" id="1.10.340.30">
    <property type="entry name" value="Hypothetical protein, domain 2"/>
    <property type="match status" value="1"/>
</dbReference>
<dbReference type="GO" id="GO:0003677">
    <property type="term" value="F:DNA binding"/>
    <property type="evidence" value="ECO:0007669"/>
    <property type="project" value="InterPro"/>
</dbReference>
<comment type="catalytic activity">
    <reaction evidence="12">
        <text>2'-deoxyribonucleotide-(2'-deoxyribose 5'-phosphate)-2'-deoxyribonucleotide-DNA = a 3'-end 2'-deoxyribonucleotide-(2,3-dehydro-2,3-deoxyribose 5'-phosphate)-DNA + a 5'-end 5'-phospho-2'-deoxyribonucleoside-DNA + H(+)</text>
        <dbReference type="Rhea" id="RHEA:66592"/>
        <dbReference type="Rhea" id="RHEA-COMP:13180"/>
        <dbReference type="Rhea" id="RHEA-COMP:16897"/>
        <dbReference type="Rhea" id="RHEA-COMP:17067"/>
        <dbReference type="ChEBI" id="CHEBI:15378"/>
        <dbReference type="ChEBI" id="CHEBI:136412"/>
        <dbReference type="ChEBI" id="CHEBI:157695"/>
        <dbReference type="ChEBI" id="CHEBI:167181"/>
        <dbReference type="EC" id="4.2.99.18"/>
    </reaction>
</comment>